<organism evidence="1">
    <name type="scientific">marine metagenome</name>
    <dbReference type="NCBI Taxonomy" id="408172"/>
    <lineage>
        <taxon>unclassified sequences</taxon>
        <taxon>metagenomes</taxon>
        <taxon>ecological metagenomes</taxon>
    </lineage>
</organism>
<dbReference type="AlphaFoldDB" id="A0A382T5A6"/>
<reference evidence="1" key="1">
    <citation type="submission" date="2018-05" db="EMBL/GenBank/DDBJ databases">
        <authorList>
            <person name="Lanie J.A."/>
            <person name="Ng W.-L."/>
            <person name="Kazmierczak K.M."/>
            <person name="Andrzejewski T.M."/>
            <person name="Davidsen T.M."/>
            <person name="Wayne K.J."/>
            <person name="Tettelin H."/>
            <person name="Glass J.I."/>
            <person name="Rusch D."/>
            <person name="Podicherti R."/>
            <person name="Tsui H.-C.T."/>
            <person name="Winkler M.E."/>
        </authorList>
    </citation>
    <scope>NUCLEOTIDE SEQUENCE</scope>
</reference>
<dbReference type="InterPro" id="IPR008775">
    <property type="entry name" value="Phytyl_CoA_dOase-like"/>
</dbReference>
<dbReference type="Pfam" id="PF05721">
    <property type="entry name" value="PhyH"/>
    <property type="match status" value="1"/>
</dbReference>
<dbReference type="Gene3D" id="2.60.120.620">
    <property type="entry name" value="q2cbj1_9rhob like domain"/>
    <property type="match status" value="1"/>
</dbReference>
<dbReference type="EMBL" id="UINC01133948">
    <property type="protein sequence ID" value="SVD17183.1"/>
    <property type="molecule type" value="Genomic_DNA"/>
</dbReference>
<accession>A0A382T5A6</accession>
<feature type="non-terminal residue" evidence="1">
    <location>
        <position position="168"/>
    </location>
</feature>
<gene>
    <name evidence="1" type="ORF">METZ01_LOCUS370037</name>
</gene>
<sequence>MDNKQKYLFDLQGFVVVEDVLTDEQCDQAIDKIKQRMKPMEKTPNGYDSNGTWHSAANLWEAGEPFLSLIDHPKVTDVLSEIISPKLRCESCYSFVRYKDCPVFEMHGGSRGGSVNFRYDARNGQIFTGLTVISYNLQDVAPEDGGFSAIPGSHKADFQLSEAERKDL</sequence>
<name>A0A382T5A6_9ZZZZ</name>
<proteinExistence type="predicted"/>
<protein>
    <submittedName>
        <fullName evidence="1">Uncharacterized protein</fullName>
    </submittedName>
</protein>
<dbReference type="SUPFAM" id="SSF51197">
    <property type="entry name" value="Clavaminate synthase-like"/>
    <property type="match status" value="1"/>
</dbReference>
<evidence type="ECO:0000313" key="1">
    <source>
        <dbReference type="EMBL" id="SVD17183.1"/>
    </source>
</evidence>